<feature type="region of interest" description="Disordered" evidence="1">
    <location>
        <begin position="34"/>
        <end position="110"/>
    </location>
</feature>
<accession>A0ABQ9P8M8</accession>
<dbReference type="EMBL" id="JAPDRL010000005">
    <property type="protein sequence ID" value="KAJ9668722.1"/>
    <property type="molecule type" value="Genomic_DNA"/>
</dbReference>
<evidence type="ECO:0000313" key="3">
    <source>
        <dbReference type="Proteomes" id="UP001172684"/>
    </source>
</evidence>
<keyword evidence="3" id="KW-1185">Reference proteome</keyword>
<organism evidence="2 3">
    <name type="scientific">Coniosporium apollinis</name>
    <dbReference type="NCBI Taxonomy" id="61459"/>
    <lineage>
        <taxon>Eukaryota</taxon>
        <taxon>Fungi</taxon>
        <taxon>Dikarya</taxon>
        <taxon>Ascomycota</taxon>
        <taxon>Pezizomycotina</taxon>
        <taxon>Dothideomycetes</taxon>
        <taxon>Dothideomycetes incertae sedis</taxon>
        <taxon>Coniosporium</taxon>
    </lineage>
</organism>
<evidence type="ECO:0000313" key="2">
    <source>
        <dbReference type="EMBL" id="KAJ9668722.1"/>
    </source>
</evidence>
<dbReference type="Proteomes" id="UP001172684">
    <property type="component" value="Unassembled WGS sequence"/>
</dbReference>
<protein>
    <submittedName>
        <fullName evidence="2">Uncharacterized protein</fullName>
    </submittedName>
</protein>
<proteinExistence type="predicted"/>
<gene>
    <name evidence="2" type="ORF">H2201_000966</name>
</gene>
<feature type="compositionally biased region" description="Basic and acidic residues" evidence="1">
    <location>
        <begin position="73"/>
        <end position="89"/>
    </location>
</feature>
<comment type="caution">
    <text evidence="2">The sequence shown here is derived from an EMBL/GenBank/DDBJ whole genome shotgun (WGS) entry which is preliminary data.</text>
</comment>
<evidence type="ECO:0000256" key="1">
    <source>
        <dbReference type="SAM" id="MobiDB-lite"/>
    </source>
</evidence>
<name>A0ABQ9P8M8_9PEZI</name>
<sequence>MDKLLKPRNLAIMGVAITAAMFYPRAPNIFETPGTKNIGDRFSAAGAKDTHTPGVATRRGDSNHVEPNQVKDSGIDSKPFQEKVADQRPGDPGPFDKNWNKAHYGSERGK</sequence>
<reference evidence="2" key="1">
    <citation type="submission" date="2022-10" db="EMBL/GenBank/DDBJ databases">
        <title>Culturing micro-colonial fungi from biological soil crusts in the Mojave desert and describing Neophaeococcomyces mojavensis, and introducing the new genera and species Taxawa tesnikishii.</title>
        <authorList>
            <person name="Kurbessoian T."/>
            <person name="Stajich J.E."/>
        </authorList>
    </citation>
    <scope>NUCLEOTIDE SEQUENCE</scope>
    <source>
        <strain evidence="2">TK_1</strain>
    </source>
</reference>